<keyword evidence="5" id="KW-1185">Reference proteome</keyword>
<reference evidence="4 5" key="1">
    <citation type="submission" date="2019-02" db="EMBL/GenBank/DDBJ databases">
        <title>Sequencing the genomes of 1000 actinobacteria strains.</title>
        <authorList>
            <person name="Klenk H.-P."/>
        </authorList>
    </citation>
    <scope>NUCLEOTIDE SEQUENCE [LARGE SCALE GENOMIC DNA]</scope>
    <source>
        <strain evidence="4 5">DSM 17364</strain>
    </source>
</reference>
<dbReference type="PANTHER" id="PTHR19328:SF13">
    <property type="entry name" value="HIPL1 PROTEIN"/>
    <property type="match status" value="1"/>
</dbReference>
<proteinExistence type="predicted"/>
<dbReference type="EMBL" id="SHLA01000001">
    <property type="protein sequence ID" value="RZU63361.1"/>
    <property type="molecule type" value="Genomic_DNA"/>
</dbReference>
<gene>
    <name evidence="4" type="ORF">EV380_2978</name>
</gene>
<dbReference type="PANTHER" id="PTHR19328">
    <property type="entry name" value="HEDGEHOG-INTERACTING PROTEIN"/>
    <property type="match status" value="1"/>
</dbReference>
<dbReference type="PROSITE" id="PS51257">
    <property type="entry name" value="PROKAR_LIPOPROTEIN"/>
    <property type="match status" value="1"/>
</dbReference>
<dbReference type="Pfam" id="PF07995">
    <property type="entry name" value="GSDH"/>
    <property type="match status" value="1"/>
</dbReference>
<evidence type="ECO:0000256" key="2">
    <source>
        <dbReference type="SAM" id="SignalP"/>
    </source>
</evidence>
<feature type="region of interest" description="Disordered" evidence="1">
    <location>
        <begin position="22"/>
        <end position="44"/>
    </location>
</feature>
<dbReference type="InterPro" id="IPR012938">
    <property type="entry name" value="Glc/Sorbosone_DH"/>
</dbReference>
<dbReference type="SUPFAM" id="SSF50952">
    <property type="entry name" value="Soluble quinoprotein glucose dehydrogenase"/>
    <property type="match status" value="1"/>
</dbReference>
<dbReference type="InterPro" id="IPR011042">
    <property type="entry name" value="6-blade_b-propeller_TolB-like"/>
</dbReference>
<dbReference type="RefSeq" id="WP_130451749.1">
    <property type="nucleotide sequence ID" value="NZ_SHLA01000001.1"/>
</dbReference>
<name>A0A4Q8AHJ8_9MICC</name>
<protein>
    <submittedName>
        <fullName evidence="4">Glucose/arabinose dehydrogenase</fullName>
    </submittedName>
</protein>
<evidence type="ECO:0000259" key="3">
    <source>
        <dbReference type="Pfam" id="PF07995"/>
    </source>
</evidence>
<dbReference type="AlphaFoldDB" id="A0A4Q8AHJ8"/>
<dbReference type="Gene3D" id="2.120.10.30">
    <property type="entry name" value="TolB, C-terminal domain"/>
    <property type="match status" value="1"/>
</dbReference>
<evidence type="ECO:0000313" key="5">
    <source>
        <dbReference type="Proteomes" id="UP000292685"/>
    </source>
</evidence>
<dbReference type="InterPro" id="IPR011041">
    <property type="entry name" value="Quinoprot_gluc/sorb_DH_b-prop"/>
</dbReference>
<keyword evidence="2" id="KW-0732">Signal</keyword>
<sequence>MERRLRLLVGAAAVLGALAACAPGPEPETPDTTTAPPSSSGPAETRVVAEGLDAPWAIAFHGETPLISERDTARILELGADGETRTVGTIAGVAPRGEGGLLGIAVRDGLLYAYSTADGENRIERYELTGGPGSLGLGPPEPLLGGIPAARIHNGGRIAFGPDGMLYATTGDAGNGAHAQDPDSLGGKILRLRADGSVPDDNPFAGSPVYSYGHRNPQGLAWDDDGTLYASEFGQNTWDELNVIEAGANYGWPEVEGIAGREGFVDPVQQWRPADASPSGMAFTGGSLFIANLRGERLREVPLEDAETSTEHFAGEHGRLRDTVLGPDGELWLLTNNTDGRGAPSSGDDRVIAVDTDQPASPSD</sequence>
<feature type="chain" id="PRO_5020803298" evidence="2">
    <location>
        <begin position="23"/>
        <end position="364"/>
    </location>
</feature>
<evidence type="ECO:0000256" key="1">
    <source>
        <dbReference type="SAM" id="MobiDB-lite"/>
    </source>
</evidence>
<feature type="region of interest" description="Disordered" evidence="1">
    <location>
        <begin position="336"/>
        <end position="364"/>
    </location>
</feature>
<feature type="domain" description="Glucose/Sorbosone dehydrogenase" evidence="3">
    <location>
        <begin position="52"/>
        <end position="341"/>
    </location>
</feature>
<organism evidence="4 5">
    <name type="scientific">Zhihengliuella halotolerans</name>
    <dbReference type="NCBI Taxonomy" id="370736"/>
    <lineage>
        <taxon>Bacteria</taxon>
        <taxon>Bacillati</taxon>
        <taxon>Actinomycetota</taxon>
        <taxon>Actinomycetes</taxon>
        <taxon>Micrococcales</taxon>
        <taxon>Micrococcaceae</taxon>
        <taxon>Zhihengliuella</taxon>
    </lineage>
</organism>
<evidence type="ECO:0000313" key="4">
    <source>
        <dbReference type="EMBL" id="RZU63361.1"/>
    </source>
</evidence>
<feature type="compositionally biased region" description="Low complexity" evidence="1">
    <location>
        <begin position="30"/>
        <end position="44"/>
    </location>
</feature>
<dbReference type="OrthoDB" id="9770043at2"/>
<dbReference type="Proteomes" id="UP000292685">
    <property type="component" value="Unassembled WGS sequence"/>
</dbReference>
<accession>A0A4Q8AHJ8</accession>
<comment type="caution">
    <text evidence="4">The sequence shown here is derived from an EMBL/GenBank/DDBJ whole genome shotgun (WGS) entry which is preliminary data.</text>
</comment>
<feature type="signal peptide" evidence="2">
    <location>
        <begin position="1"/>
        <end position="22"/>
    </location>
</feature>